<gene>
    <name evidence="1" type="ORF">Pa4123_79940</name>
</gene>
<name>A0ABQ5R7H4_9ACTN</name>
<dbReference type="Proteomes" id="UP001144280">
    <property type="component" value="Unassembled WGS sequence"/>
</dbReference>
<sequence length="101" mass="11039">MSSASASPSVAGSGVTVKVKNEQHVVSRAVRSRTVSASPAGPVNDIHTWPVATRAMPRTAVAKGVELGKAQRLIRRRQRACVRYLDIHHNPQVLRRPSPRR</sequence>
<evidence type="ECO:0000313" key="2">
    <source>
        <dbReference type="Proteomes" id="UP001144280"/>
    </source>
</evidence>
<dbReference type="EMBL" id="BSDI01000068">
    <property type="protein sequence ID" value="GLI02716.1"/>
    <property type="molecule type" value="Genomic_DNA"/>
</dbReference>
<protein>
    <submittedName>
        <fullName evidence="1">Uncharacterized protein</fullName>
    </submittedName>
</protein>
<evidence type="ECO:0000313" key="1">
    <source>
        <dbReference type="EMBL" id="GLI02716.1"/>
    </source>
</evidence>
<organism evidence="1 2">
    <name type="scientific">Phytohabitans aurantiacus</name>
    <dbReference type="NCBI Taxonomy" id="3016789"/>
    <lineage>
        <taxon>Bacteria</taxon>
        <taxon>Bacillati</taxon>
        <taxon>Actinomycetota</taxon>
        <taxon>Actinomycetes</taxon>
        <taxon>Micromonosporales</taxon>
        <taxon>Micromonosporaceae</taxon>
    </lineage>
</organism>
<comment type="caution">
    <text evidence="1">The sequence shown here is derived from an EMBL/GenBank/DDBJ whole genome shotgun (WGS) entry which is preliminary data.</text>
</comment>
<accession>A0ABQ5R7H4</accession>
<proteinExistence type="predicted"/>
<keyword evidence="2" id="KW-1185">Reference proteome</keyword>
<reference evidence="1" key="1">
    <citation type="submission" date="2022-12" db="EMBL/GenBank/DDBJ databases">
        <title>New Phytohabitans aurantiacus sp. RD004123 nov., an actinomycete isolated from soil.</title>
        <authorList>
            <person name="Triningsih D.W."/>
            <person name="Harunari E."/>
            <person name="Igarashi Y."/>
        </authorList>
    </citation>
    <scope>NUCLEOTIDE SEQUENCE</scope>
    <source>
        <strain evidence="1">RD004123</strain>
    </source>
</reference>